<feature type="region of interest" description="Disordered" evidence="1">
    <location>
        <begin position="1"/>
        <end position="94"/>
    </location>
</feature>
<dbReference type="AlphaFoldDB" id="A0A0C9SWQ6"/>
<feature type="compositionally biased region" description="Basic residues" evidence="1">
    <location>
        <begin position="41"/>
        <end position="50"/>
    </location>
</feature>
<protein>
    <submittedName>
        <fullName evidence="2">Uncharacterized protein</fullName>
    </submittedName>
</protein>
<keyword evidence="3" id="KW-1185">Reference proteome</keyword>
<evidence type="ECO:0000313" key="2">
    <source>
        <dbReference type="EMBL" id="KII83860.1"/>
    </source>
</evidence>
<feature type="compositionally biased region" description="Polar residues" evidence="1">
    <location>
        <begin position="7"/>
        <end position="30"/>
    </location>
</feature>
<dbReference type="Proteomes" id="UP000053263">
    <property type="component" value="Unassembled WGS sequence"/>
</dbReference>
<feature type="compositionally biased region" description="Pro residues" evidence="1">
    <location>
        <begin position="84"/>
        <end position="94"/>
    </location>
</feature>
<dbReference type="HOGENOM" id="CLU_2387091_0_0_1"/>
<organism evidence="2 3">
    <name type="scientific">Plicaturopsis crispa FD-325 SS-3</name>
    <dbReference type="NCBI Taxonomy" id="944288"/>
    <lineage>
        <taxon>Eukaryota</taxon>
        <taxon>Fungi</taxon>
        <taxon>Dikarya</taxon>
        <taxon>Basidiomycota</taxon>
        <taxon>Agaricomycotina</taxon>
        <taxon>Agaricomycetes</taxon>
        <taxon>Agaricomycetidae</taxon>
        <taxon>Amylocorticiales</taxon>
        <taxon>Amylocorticiaceae</taxon>
        <taxon>Plicatura</taxon>
        <taxon>Plicaturopsis crispa</taxon>
    </lineage>
</organism>
<evidence type="ECO:0000256" key="1">
    <source>
        <dbReference type="SAM" id="MobiDB-lite"/>
    </source>
</evidence>
<evidence type="ECO:0000313" key="3">
    <source>
        <dbReference type="Proteomes" id="UP000053263"/>
    </source>
</evidence>
<feature type="compositionally biased region" description="Polar residues" evidence="1">
    <location>
        <begin position="66"/>
        <end position="81"/>
    </location>
</feature>
<dbReference type="EMBL" id="KN832574">
    <property type="protein sequence ID" value="KII83860.1"/>
    <property type="molecule type" value="Genomic_DNA"/>
</dbReference>
<accession>A0A0C9SWQ6</accession>
<gene>
    <name evidence="2" type="ORF">PLICRDRAFT_180190</name>
</gene>
<reference evidence="2 3" key="1">
    <citation type="submission" date="2014-06" db="EMBL/GenBank/DDBJ databases">
        <title>Evolutionary Origins and Diversification of the Mycorrhizal Mutualists.</title>
        <authorList>
            <consortium name="DOE Joint Genome Institute"/>
            <consortium name="Mycorrhizal Genomics Consortium"/>
            <person name="Kohler A."/>
            <person name="Kuo A."/>
            <person name="Nagy L.G."/>
            <person name="Floudas D."/>
            <person name="Copeland A."/>
            <person name="Barry K.W."/>
            <person name="Cichocki N."/>
            <person name="Veneault-Fourrey C."/>
            <person name="LaButti K."/>
            <person name="Lindquist E.A."/>
            <person name="Lipzen A."/>
            <person name="Lundell T."/>
            <person name="Morin E."/>
            <person name="Murat C."/>
            <person name="Riley R."/>
            <person name="Ohm R."/>
            <person name="Sun H."/>
            <person name="Tunlid A."/>
            <person name="Henrissat B."/>
            <person name="Grigoriev I.V."/>
            <person name="Hibbett D.S."/>
            <person name="Martin F."/>
        </authorList>
    </citation>
    <scope>NUCLEOTIDE SEQUENCE [LARGE SCALE GENOMIC DNA]</scope>
    <source>
        <strain evidence="2 3">FD-325 SS-3</strain>
    </source>
</reference>
<sequence>MSLLTEPPSSTRKTAAHTQNGNAQRQSAKRQQCARPITLARRARTKRQRQKQAATAARSQHRTTDAHTQNSGCNGALQSQHRPMPSPFSTAPPP</sequence>
<name>A0A0C9SWQ6_PLICR</name>
<proteinExistence type="predicted"/>